<dbReference type="Proteomes" id="UP001210528">
    <property type="component" value="Unassembled WGS sequence"/>
</dbReference>
<gene>
    <name evidence="2" type="ORF">PM085_13335</name>
</gene>
<organism evidence="2 3">
    <name type="scientific">Halorubrum ezzemoulense</name>
    <name type="common">Halorubrum chaoviator</name>
    <dbReference type="NCBI Taxonomy" id="337243"/>
    <lineage>
        <taxon>Archaea</taxon>
        <taxon>Methanobacteriati</taxon>
        <taxon>Methanobacteriota</taxon>
        <taxon>Stenosarchaea group</taxon>
        <taxon>Halobacteria</taxon>
        <taxon>Halobacteriales</taxon>
        <taxon>Haloferacaceae</taxon>
        <taxon>Halorubrum</taxon>
    </lineage>
</organism>
<proteinExistence type="predicted"/>
<dbReference type="RefSeq" id="WP_271970390.1">
    <property type="nucleotide sequence ID" value="NZ_JAQLUK010000015.1"/>
</dbReference>
<dbReference type="InterPro" id="IPR016195">
    <property type="entry name" value="Pol/histidinol_Pase-like"/>
</dbReference>
<dbReference type="PANTHER" id="PTHR42924:SF3">
    <property type="entry name" value="POLYMERASE_HISTIDINOL PHOSPHATASE N-TERMINAL DOMAIN-CONTAINING PROTEIN"/>
    <property type="match status" value="1"/>
</dbReference>
<evidence type="ECO:0000259" key="1">
    <source>
        <dbReference type="SMART" id="SM00481"/>
    </source>
</evidence>
<feature type="domain" description="Polymerase/histidinol phosphatase N-terminal" evidence="1">
    <location>
        <begin position="11"/>
        <end position="83"/>
    </location>
</feature>
<dbReference type="InterPro" id="IPR003141">
    <property type="entry name" value="Pol/His_phosphatase_N"/>
</dbReference>
<dbReference type="Gene3D" id="3.20.20.140">
    <property type="entry name" value="Metal-dependent hydrolases"/>
    <property type="match status" value="1"/>
</dbReference>
<dbReference type="Pfam" id="PF02811">
    <property type="entry name" value="PHP"/>
    <property type="match status" value="1"/>
</dbReference>
<dbReference type="CDD" id="cd07432">
    <property type="entry name" value="PHP_HisPPase"/>
    <property type="match status" value="1"/>
</dbReference>
<dbReference type="SMART" id="SM00481">
    <property type="entry name" value="POLIIIAc"/>
    <property type="match status" value="1"/>
</dbReference>
<keyword evidence="3" id="KW-1185">Reference proteome</keyword>
<dbReference type="EMBL" id="JAQLUK010000015">
    <property type="protein sequence ID" value="MDB2293255.1"/>
    <property type="molecule type" value="Genomic_DNA"/>
</dbReference>
<dbReference type="SUPFAM" id="SSF89550">
    <property type="entry name" value="PHP domain-like"/>
    <property type="match status" value="1"/>
</dbReference>
<reference evidence="2 3" key="1">
    <citation type="submission" date="2023-01" db="EMBL/GenBank/DDBJ databases">
        <title>Halorubrum ezzemoulense from Santa Pola, Spain.</title>
        <authorList>
            <person name="Feng Y."/>
            <person name="Louyakis A.S."/>
            <person name="Gogarten J.P."/>
        </authorList>
    </citation>
    <scope>NUCLEOTIDE SEQUENCE [LARGE SCALE GENOMIC DNA]</scope>
    <source>
        <strain evidence="2 3">AMM015</strain>
    </source>
</reference>
<dbReference type="InterPro" id="IPR052018">
    <property type="entry name" value="PHP_domain"/>
</dbReference>
<dbReference type="Pfam" id="PF13263">
    <property type="entry name" value="PHP_C"/>
    <property type="match status" value="1"/>
</dbReference>
<evidence type="ECO:0000313" key="2">
    <source>
        <dbReference type="EMBL" id="MDB2293255.1"/>
    </source>
</evidence>
<dbReference type="InterPro" id="IPR004013">
    <property type="entry name" value="PHP_dom"/>
</dbReference>
<sequence>MSGEETKQIHCDLHMHSNYSFDSFMSPKFIIKSAKIRNTSIISVTDHGNMDIYLNEFTPERREQIFNEYGIFIVPGMEIKTNRGDVIGLFLNKEITSTTFSDVVAEIKDQDGIVMLPHPYHRDCDPRELIPEVDILETVNGRCRSQKNDQAVSLSESMNVPSVGGSDAHMYWEIGQIQTIISGSLPSHPVKTDVIELICESKRTVRGSPLPFLMTHGTSLATERVKTVLGLTNQ</sequence>
<comment type="caution">
    <text evidence="2">The sequence shown here is derived from an EMBL/GenBank/DDBJ whole genome shotgun (WGS) entry which is preliminary data.</text>
</comment>
<name>A0ABT4Z522_HALEZ</name>
<evidence type="ECO:0000313" key="3">
    <source>
        <dbReference type="Proteomes" id="UP001210528"/>
    </source>
</evidence>
<protein>
    <submittedName>
        <fullName evidence="2">PHP domain-containing protein</fullName>
    </submittedName>
</protein>
<accession>A0ABT4Z522</accession>
<dbReference type="PANTHER" id="PTHR42924">
    <property type="entry name" value="EXONUCLEASE"/>
    <property type="match status" value="1"/>
</dbReference>